<evidence type="ECO:0000256" key="1">
    <source>
        <dbReference type="ARBA" id="ARBA00011975"/>
    </source>
</evidence>
<dbReference type="GO" id="GO:0003677">
    <property type="term" value="F:DNA binding"/>
    <property type="evidence" value="ECO:0007669"/>
    <property type="project" value="TreeGrafter"/>
</dbReference>
<evidence type="ECO:0000259" key="7">
    <source>
        <dbReference type="Pfam" id="PF07669"/>
    </source>
</evidence>
<dbReference type="EMBL" id="LT629804">
    <property type="protein sequence ID" value="SDU77952.1"/>
    <property type="molecule type" value="Genomic_DNA"/>
</dbReference>
<dbReference type="CDD" id="cd02440">
    <property type="entry name" value="AdoMet_MTases"/>
    <property type="match status" value="1"/>
</dbReference>
<dbReference type="PROSITE" id="PS51679">
    <property type="entry name" value="SAM_MT_C5"/>
    <property type="match status" value="1"/>
</dbReference>
<feature type="active site" evidence="6">
    <location>
        <position position="94"/>
    </location>
</feature>
<evidence type="ECO:0000256" key="6">
    <source>
        <dbReference type="PROSITE-ProRule" id="PRU01016"/>
    </source>
</evidence>
<keyword evidence="9" id="KW-1185">Reference proteome</keyword>
<dbReference type="InterPro" id="IPR029063">
    <property type="entry name" value="SAM-dependent_MTases_sf"/>
</dbReference>
<protein>
    <recommendedName>
        <fullName evidence="1">DNA (cytosine-5-)-methyltransferase</fullName>
        <ecNumber evidence="1">2.1.1.37</ecNumber>
    </recommendedName>
</protein>
<dbReference type="InterPro" id="IPR001525">
    <property type="entry name" value="C5_MeTfrase"/>
</dbReference>
<dbReference type="GO" id="GO:0009307">
    <property type="term" value="P:DNA restriction-modification system"/>
    <property type="evidence" value="ECO:0007669"/>
    <property type="project" value="UniProtKB-KW"/>
</dbReference>
<dbReference type="OrthoDB" id="32195at2"/>
<dbReference type="GO" id="GO:0003886">
    <property type="term" value="F:DNA (cytosine-5-)-methyltransferase activity"/>
    <property type="evidence" value="ECO:0007669"/>
    <property type="project" value="TreeGrafter"/>
</dbReference>
<dbReference type="GeneID" id="65344009"/>
<dbReference type="SUPFAM" id="SSF53335">
    <property type="entry name" value="S-adenosyl-L-methionine-dependent methyltransferases"/>
    <property type="match status" value="2"/>
</dbReference>
<dbReference type="STRING" id="131112.SAMN04489737_0251"/>
<dbReference type="Proteomes" id="UP000214355">
    <property type="component" value="Chromosome I"/>
</dbReference>
<evidence type="ECO:0000256" key="4">
    <source>
        <dbReference type="ARBA" id="ARBA00022691"/>
    </source>
</evidence>
<dbReference type="GO" id="GO:0044027">
    <property type="term" value="P:negative regulation of gene expression via chromosomal CpG island methylation"/>
    <property type="evidence" value="ECO:0007669"/>
    <property type="project" value="TreeGrafter"/>
</dbReference>
<evidence type="ECO:0000256" key="5">
    <source>
        <dbReference type="ARBA" id="ARBA00022747"/>
    </source>
</evidence>
<dbReference type="PROSITE" id="PS00092">
    <property type="entry name" value="N6_MTASE"/>
    <property type="match status" value="1"/>
</dbReference>
<evidence type="ECO:0000256" key="3">
    <source>
        <dbReference type="ARBA" id="ARBA00022679"/>
    </source>
</evidence>
<evidence type="ECO:0000313" key="9">
    <source>
        <dbReference type="Proteomes" id="UP000214355"/>
    </source>
</evidence>
<keyword evidence="3 6" id="KW-0808">Transferase</keyword>
<sequence length="808" mass="91177">MNSKSPINSYISLFSSGGIGDIGFRDEEFFCVASAELLSRRIEVQRINKIAEESRLICGDLMQPGHFKKVLRLASEFTQAEQQPITTIIATPPCQGMSVANHKKKNELARNSLVVRSIEIIRAIQPLTFVFENVPAFMKTTCTGTDGIERTIGQEIEKELGGEYEYYSTVLQFSEFGSPSSRKRSLTIGVRNDVTWVTPLDLFPQQRKPKTLKEVIGHLPSLEIMGECSSNDLLHAFRPYEQRMRPWISDLKPGQSAFDNVDPRLRPHRIIDGQIVPNAQKNGDKYKRLRWDSIPPCVHTRNDILASQNTIHPEDDRVFSIRELMLMMGVPEDFSWFEGQKEAQTRLDVESLKKHAINIRQCLGEAIPVPITQAIAKNIKIALTSLLTFSKQQPKRSANISSATPAQKAAYFHISEQKKKQFSAYYTEPLVAFSVIKRALENKKIGKRGLRVLEPSAGTGVFVHTLSSFAVFNDIELIAYELDTEIYPRLLESVHASNNFSKIAIHNEDFLSANCESTVDLIIGNPPFGRKKTEKESLWNDEPELSVRFLNKALSMCKSVNFILPKSILHAAYYRKTREMISKSSSVSHILDFGEFTFPGVKIETLGLCVTDQKKDSRNSTTKIKSWIQNSSIEKPSLYVMDDHFPTWTIYRNDSFDNLIQRLQLGAFMAWRDRRISRKFASATGTKVIRGKNIANGGNLSPAKGDYLIKPELAAPIRNTIDALPGNTKLLVPNLTYKPRATLYSPDSGIPEGSCAVLYGDLENSQIQSFIEFSSSKEFEEFYRIACNRATRSINIDSCLVFWWGVPS</sequence>
<dbReference type="Gene3D" id="3.40.50.150">
    <property type="entry name" value="Vaccinia Virus protein VP39"/>
    <property type="match status" value="2"/>
</dbReference>
<dbReference type="InterPro" id="IPR011639">
    <property type="entry name" value="MethylTrfase_TaqI-like_dom"/>
</dbReference>
<proteinExistence type="inferred from homology"/>
<dbReference type="GO" id="GO:0009007">
    <property type="term" value="F:site-specific DNA-methyltransferase (adenine-specific) activity"/>
    <property type="evidence" value="ECO:0007669"/>
    <property type="project" value="UniProtKB-EC"/>
</dbReference>
<accession>A0A1H2LAW5</accession>
<keyword evidence="5" id="KW-0680">Restriction system</keyword>
<evidence type="ECO:0000256" key="2">
    <source>
        <dbReference type="ARBA" id="ARBA00022603"/>
    </source>
</evidence>
<dbReference type="Pfam" id="PF00145">
    <property type="entry name" value="DNA_methylase"/>
    <property type="match status" value="1"/>
</dbReference>
<evidence type="ECO:0000313" key="8">
    <source>
        <dbReference type="EMBL" id="SDU77952.1"/>
    </source>
</evidence>
<dbReference type="REBASE" id="163231">
    <property type="entry name" value="M.Aph10002ORF251P"/>
</dbReference>
<dbReference type="PANTHER" id="PTHR10629:SF52">
    <property type="entry name" value="DNA (CYTOSINE-5)-METHYLTRANSFERASE 1"/>
    <property type="match status" value="1"/>
</dbReference>
<reference evidence="9" key="1">
    <citation type="submission" date="2016-10" db="EMBL/GenBank/DDBJ databases">
        <authorList>
            <person name="Varghese N."/>
            <person name="Submissions S."/>
        </authorList>
    </citation>
    <scope>NUCLEOTIDE SEQUENCE [LARGE SCALE GENOMIC DNA]</scope>
    <source>
        <strain evidence="9">DSM 10002</strain>
    </source>
</reference>
<dbReference type="EC" id="2.1.1.37" evidence="1"/>
<dbReference type="RefSeq" id="WP_091278931.1">
    <property type="nucleotide sequence ID" value="NZ_LT629804.1"/>
</dbReference>
<dbReference type="PANTHER" id="PTHR10629">
    <property type="entry name" value="CYTOSINE-SPECIFIC METHYLTRANSFERASE"/>
    <property type="match status" value="1"/>
</dbReference>
<gene>
    <name evidence="8" type="ORF">SAMN04489737_0251</name>
</gene>
<comment type="similarity">
    <text evidence="6">Belongs to the class I-like SAM-binding methyltransferase superfamily. C5-methyltransferase family.</text>
</comment>
<name>A0A1H2LAW5_9ACTO</name>
<dbReference type="InterPro" id="IPR050390">
    <property type="entry name" value="C5-Methyltransferase"/>
</dbReference>
<organism evidence="8 9">
    <name type="scientific">Arcanobacterium phocae</name>
    <dbReference type="NCBI Taxonomy" id="131112"/>
    <lineage>
        <taxon>Bacteria</taxon>
        <taxon>Bacillati</taxon>
        <taxon>Actinomycetota</taxon>
        <taxon>Actinomycetes</taxon>
        <taxon>Actinomycetales</taxon>
        <taxon>Actinomycetaceae</taxon>
        <taxon>Arcanobacterium</taxon>
    </lineage>
</organism>
<keyword evidence="4 6" id="KW-0949">S-adenosyl-L-methionine</keyword>
<dbReference type="GO" id="GO:0032259">
    <property type="term" value="P:methylation"/>
    <property type="evidence" value="ECO:0007669"/>
    <property type="project" value="UniProtKB-KW"/>
</dbReference>
<keyword evidence="2 6" id="KW-0489">Methyltransferase</keyword>
<feature type="domain" description="Type II methyltransferase M.TaqI-like" evidence="7">
    <location>
        <begin position="482"/>
        <end position="595"/>
    </location>
</feature>
<dbReference type="InterPro" id="IPR002052">
    <property type="entry name" value="DNA_methylase_N6_adenine_CS"/>
</dbReference>
<dbReference type="Gene3D" id="3.90.120.10">
    <property type="entry name" value="DNA Methylase, subunit A, domain 2"/>
    <property type="match status" value="1"/>
</dbReference>
<dbReference type="Pfam" id="PF07669">
    <property type="entry name" value="Eco57I"/>
    <property type="match status" value="1"/>
</dbReference>
<dbReference type="AlphaFoldDB" id="A0A1H2LAW5"/>